<evidence type="ECO:0000313" key="6">
    <source>
        <dbReference type="EMBL" id="STS88797.1"/>
    </source>
</evidence>
<gene>
    <name evidence="6" type="primary">ganB</name>
    <name evidence="6" type="ORF">NCTC9177_02655</name>
</gene>
<evidence type="ECO:0000256" key="1">
    <source>
        <dbReference type="ARBA" id="ARBA00010687"/>
    </source>
</evidence>
<feature type="compositionally biased region" description="Basic and acidic residues" evidence="5">
    <location>
        <begin position="103"/>
        <end position="113"/>
    </location>
</feature>
<dbReference type="InterPro" id="IPR017853">
    <property type="entry name" value="GH"/>
</dbReference>
<evidence type="ECO:0000256" key="2">
    <source>
        <dbReference type="ARBA" id="ARBA00022801"/>
    </source>
</evidence>
<evidence type="ECO:0000313" key="7">
    <source>
        <dbReference type="Proteomes" id="UP000254545"/>
    </source>
</evidence>
<comment type="caution">
    <text evidence="6">The sequence shown here is derived from an EMBL/GenBank/DDBJ whole genome shotgun (WGS) entry which is preliminary data.</text>
</comment>
<dbReference type="Proteomes" id="UP000254545">
    <property type="component" value="Unassembled WGS sequence"/>
</dbReference>
<dbReference type="GO" id="GO:0045490">
    <property type="term" value="P:pectin catabolic process"/>
    <property type="evidence" value="ECO:0007669"/>
    <property type="project" value="TreeGrafter"/>
</dbReference>
<keyword evidence="3 4" id="KW-0326">Glycosidase</keyword>
<feature type="chain" id="PRO_5029035761" description="Arabinogalactan endo-beta-1,4-galactanase" evidence="4">
    <location>
        <begin position="24"/>
        <end position="150"/>
    </location>
</feature>
<comment type="similarity">
    <text evidence="1 4">Belongs to the glycosyl hydrolase 53 family.</text>
</comment>
<dbReference type="GO" id="GO:0031218">
    <property type="term" value="F:arabinogalactan endo-1,4-beta-galactosidase activity"/>
    <property type="evidence" value="ECO:0007669"/>
    <property type="project" value="UniProtKB-EC"/>
</dbReference>
<dbReference type="SUPFAM" id="SSF51445">
    <property type="entry name" value="(Trans)glycosidases"/>
    <property type="match status" value="1"/>
</dbReference>
<dbReference type="GO" id="GO:0015926">
    <property type="term" value="F:glucosidase activity"/>
    <property type="evidence" value="ECO:0007669"/>
    <property type="project" value="InterPro"/>
</dbReference>
<feature type="signal peptide" evidence="4">
    <location>
        <begin position="1"/>
        <end position="23"/>
    </location>
</feature>
<feature type="region of interest" description="Disordered" evidence="5">
    <location>
        <begin position="93"/>
        <end position="120"/>
    </location>
</feature>
<comment type="catalytic activity">
    <reaction evidence="4">
        <text>The enzyme specifically hydrolyzes (1-&gt;4)-beta-D-galactosidic linkages in type I arabinogalactans.</text>
        <dbReference type="EC" id="3.2.1.89"/>
    </reaction>
</comment>
<name>A0A7H4MEP7_KLEVA</name>
<organism evidence="6 7">
    <name type="scientific">Klebsiella variicola</name>
    <dbReference type="NCBI Taxonomy" id="244366"/>
    <lineage>
        <taxon>Bacteria</taxon>
        <taxon>Pseudomonadati</taxon>
        <taxon>Pseudomonadota</taxon>
        <taxon>Gammaproteobacteria</taxon>
        <taxon>Enterobacterales</taxon>
        <taxon>Enterobacteriaceae</taxon>
        <taxon>Klebsiella/Raoultella group</taxon>
        <taxon>Klebsiella</taxon>
        <taxon>Klebsiella pneumoniae complex</taxon>
    </lineage>
</organism>
<dbReference type="AlphaFoldDB" id="A0A7H4MEP7"/>
<dbReference type="PANTHER" id="PTHR34983">
    <property type="entry name" value="ARABINOGALACTAN ENDO-BETA-1,4-GALACTANASE A"/>
    <property type="match status" value="1"/>
</dbReference>
<accession>A0A7H4MEP7</accession>
<dbReference type="PANTHER" id="PTHR34983:SF2">
    <property type="entry name" value="ENDO-BETA-1,4-GALACTANASE"/>
    <property type="match status" value="1"/>
</dbReference>
<keyword evidence="4" id="KW-0732">Signal</keyword>
<reference evidence="6 7" key="1">
    <citation type="submission" date="2018-06" db="EMBL/GenBank/DDBJ databases">
        <authorList>
            <consortium name="Pathogen Informatics"/>
            <person name="Doyle S."/>
        </authorList>
    </citation>
    <scope>NUCLEOTIDE SEQUENCE [LARGE SCALE GENOMIC DNA]</scope>
    <source>
        <strain evidence="6 7">NCTC9177</strain>
    </source>
</reference>
<dbReference type="Gene3D" id="3.20.20.80">
    <property type="entry name" value="Glycosidases"/>
    <property type="match status" value="1"/>
</dbReference>
<sequence length="150" mass="16498">MKRFTPAWLAVCLACSFSTSSLAADALETRAFQGMPADFIKGADISTLLDAEKHGATFYDQNNQRKDPIAILKENGVNYVRLRLWVDPQSASGEGYGGGNNDLGHHPDPRETGESPGDEAAARFSLQRFLDRSRQAVQAESLGKRWIIRS</sequence>
<dbReference type="EMBL" id="UGKR01000003">
    <property type="protein sequence ID" value="STS88797.1"/>
    <property type="molecule type" value="Genomic_DNA"/>
</dbReference>
<dbReference type="Pfam" id="PF07745">
    <property type="entry name" value="Glyco_hydro_53"/>
    <property type="match status" value="1"/>
</dbReference>
<evidence type="ECO:0000256" key="3">
    <source>
        <dbReference type="ARBA" id="ARBA00023295"/>
    </source>
</evidence>
<dbReference type="EC" id="3.2.1.89" evidence="4"/>
<evidence type="ECO:0000256" key="5">
    <source>
        <dbReference type="SAM" id="MobiDB-lite"/>
    </source>
</evidence>
<dbReference type="InterPro" id="IPR011683">
    <property type="entry name" value="Glyco_hydro_53"/>
</dbReference>
<evidence type="ECO:0000256" key="4">
    <source>
        <dbReference type="RuleBase" id="RU361192"/>
    </source>
</evidence>
<protein>
    <recommendedName>
        <fullName evidence="4">Arabinogalactan endo-beta-1,4-galactanase</fullName>
        <ecNumber evidence="4">3.2.1.89</ecNumber>
    </recommendedName>
</protein>
<proteinExistence type="inferred from homology"/>
<keyword evidence="2 4" id="KW-0378">Hydrolase</keyword>